<proteinExistence type="inferred from homology"/>
<evidence type="ECO:0000256" key="1">
    <source>
        <dbReference type="ARBA" id="ARBA00004323"/>
    </source>
</evidence>
<evidence type="ECO:0000259" key="7">
    <source>
        <dbReference type="Pfam" id="PF04572"/>
    </source>
</evidence>
<accession>E9HYW4</accession>
<keyword evidence="4" id="KW-0808">Transferase</keyword>
<comment type="subcellular location">
    <subcellularLocation>
        <location evidence="1">Golgi apparatus membrane</location>
        <topology evidence="1">Single-pass type II membrane protein</topology>
    </subcellularLocation>
</comment>
<dbReference type="OMA" id="KEDIMCG"/>
<evidence type="ECO:0000256" key="6">
    <source>
        <dbReference type="ARBA" id="ARBA00023136"/>
    </source>
</evidence>
<dbReference type="Gene3D" id="3.90.550.20">
    <property type="match status" value="1"/>
</dbReference>
<organism evidence="8 9">
    <name type="scientific">Daphnia pulex</name>
    <name type="common">Water flea</name>
    <dbReference type="NCBI Taxonomy" id="6669"/>
    <lineage>
        <taxon>Eukaryota</taxon>
        <taxon>Metazoa</taxon>
        <taxon>Ecdysozoa</taxon>
        <taxon>Arthropoda</taxon>
        <taxon>Crustacea</taxon>
        <taxon>Branchiopoda</taxon>
        <taxon>Diplostraca</taxon>
        <taxon>Cladocera</taxon>
        <taxon>Anomopoda</taxon>
        <taxon>Daphniidae</taxon>
        <taxon>Daphnia</taxon>
    </lineage>
</organism>
<reference evidence="8 9" key="1">
    <citation type="journal article" date="2011" name="Science">
        <title>The ecoresponsive genome of Daphnia pulex.</title>
        <authorList>
            <person name="Colbourne J.K."/>
            <person name="Pfrender M.E."/>
            <person name="Gilbert D."/>
            <person name="Thomas W.K."/>
            <person name="Tucker A."/>
            <person name="Oakley T.H."/>
            <person name="Tokishita S."/>
            <person name="Aerts A."/>
            <person name="Arnold G.J."/>
            <person name="Basu M.K."/>
            <person name="Bauer D.J."/>
            <person name="Caceres C.E."/>
            <person name="Carmel L."/>
            <person name="Casola C."/>
            <person name="Choi J.H."/>
            <person name="Detter J.C."/>
            <person name="Dong Q."/>
            <person name="Dusheyko S."/>
            <person name="Eads B.D."/>
            <person name="Frohlich T."/>
            <person name="Geiler-Samerotte K.A."/>
            <person name="Gerlach D."/>
            <person name="Hatcher P."/>
            <person name="Jogdeo S."/>
            <person name="Krijgsveld J."/>
            <person name="Kriventseva E.V."/>
            <person name="Kultz D."/>
            <person name="Laforsch C."/>
            <person name="Lindquist E."/>
            <person name="Lopez J."/>
            <person name="Manak J.R."/>
            <person name="Muller J."/>
            <person name="Pangilinan J."/>
            <person name="Patwardhan R.P."/>
            <person name="Pitluck S."/>
            <person name="Pritham E.J."/>
            <person name="Rechtsteiner A."/>
            <person name="Rho M."/>
            <person name="Rogozin I.B."/>
            <person name="Sakarya O."/>
            <person name="Salamov A."/>
            <person name="Schaack S."/>
            <person name="Shapiro H."/>
            <person name="Shiga Y."/>
            <person name="Skalitzky C."/>
            <person name="Smith Z."/>
            <person name="Souvorov A."/>
            <person name="Sung W."/>
            <person name="Tang Z."/>
            <person name="Tsuchiya D."/>
            <person name="Tu H."/>
            <person name="Vos H."/>
            <person name="Wang M."/>
            <person name="Wolf Y.I."/>
            <person name="Yamagata H."/>
            <person name="Yamada T."/>
            <person name="Ye Y."/>
            <person name="Shaw J.R."/>
            <person name="Andrews J."/>
            <person name="Crease T.J."/>
            <person name="Tang H."/>
            <person name="Lucas S.M."/>
            <person name="Robertson H.M."/>
            <person name="Bork P."/>
            <person name="Koonin E.V."/>
            <person name="Zdobnov E.M."/>
            <person name="Grigoriev I.V."/>
            <person name="Lynch M."/>
            <person name="Boore J.L."/>
        </authorList>
    </citation>
    <scope>NUCLEOTIDE SEQUENCE [LARGE SCALE GENOMIC DNA]</scope>
</reference>
<dbReference type="AlphaFoldDB" id="E9HYW4"/>
<dbReference type="PANTHER" id="PTHR12042">
    <property type="entry name" value="LACTOSYLCERAMIDE 4-ALPHA-GALACTOSYLTRANSFERASE ALPHA- 1,4-GALACTOSYLTRANSFERASE"/>
    <property type="match status" value="1"/>
</dbReference>
<dbReference type="InterPro" id="IPR007652">
    <property type="entry name" value="A1-4-GlycosylTfrase_dom"/>
</dbReference>
<dbReference type="FunCoup" id="E9HYW4">
    <property type="interactions" value="36"/>
</dbReference>
<keyword evidence="5" id="KW-0333">Golgi apparatus</keyword>
<dbReference type="InterPro" id="IPR007577">
    <property type="entry name" value="GlycoTrfase_DXD_sugar-bd_CS"/>
</dbReference>
<gene>
    <name evidence="8" type="ORF">DAPPUDRAFT_4415</name>
</gene>
<dbReference type="Proteomes" id="UP000000305">
    <property type="component" value="Unassembled WGS sequence"/>
</dbReference>
<evidence type="ECO:0000256" key="3">
    <source>
        <dbReference type="ARBA" id="ARBA00022676"/>
    </source>
</evidence>
<dbReference type="GO" id="GO:0000139">
    <property type="term" value="C:Golgi membrane"/>
    <property type="evidence" value="ECO:0007669"/>
    <property type="project" value="UniProtKB-SubCell"/>
</dbReference>
<comment type="similarity">
    <text evidence="2">Belongs to the glycosyltransferase 32 family.</text>
</comment>
<keyword evidence="9" id="KW-1185">Reference proteome</keyword>
<dbReference type="KEGG" id="dpx:DAPPUDRAFT_4415"/>
<protein>
    <recommendedName>
        <fullName evidence="7">Alpha 1,4-glycosyltransferase domain-containing protein</fullName>
    </recommendedName>
</protein>
<evidence type="ECO:0000256" key="5">
    <source>
        <dbReference type="ARBA" id="ARBA00023034"/>
    </source>
</evidence>
<dbReference type="GO" id="GO:0006688">
    <property type="term" value="P:glycosphingolipid biosynthetic process"/>
    <property type="evidence" value="ECO:0000318"/>
    <property type="project" value="GO_Central"/>
</dbReference>
<feature type="non-terminal residue" evidence="8">
    <location>
        <position position="1"/>
    </location>
</feature>
<dbReference type="OrthoDB" id="6351634at2759"/>
<dbReference type="EMBL" id="GL733233">
    <property type="protein sequence ID" value="EFX63067.1"/>
    <property type="molecule type" value="Genomic_DNA"/>
</dbReference>
<name>E9HYW4_DAPPU</name>
<feature type="domain" description="Alpha 1,4-glycosyltransferase" evidence="7">
    <location>
        <begin position="141"/>
        <end position="267"/>
    </location>
</feature>
<dbReference type="Pfam" id="PF04572">
    <property type="entry name" value="Gb3_synth"/>
    <property type="match status" value="1"/>
</dbReference>
<dbReference type="InParanoid" id="E9HYW4"/>
<dbReference type="Pfam" id="PF04488">
    <property type="entry name" value="Gly_transf_sug"/>
    <property type="match status" value="1"/>
</dbReference>
<dbReference type="SUPFAM" id="SSF53448">
    <property type="entry name" value="Nucleotide-diphospho-sugar transferases"/>
    <property type="match status" value="1"/>
</dbReference>
<feature type="non-terminal residue" evidence="8">
    <location>
        <position position="267"/>
    </location>
</feature>
<dbReference type="PANTHER" id="PTHR12042:SF21">
    <property type="entry name" value="ALPHA1,4-GALACTOSYLTRANSFERASE 1-RELATED"/>
    <property type="match status" value="1"/>
</dbReference>
<keyword evidence="3" id="KW-0328">Glycosyltransferase</keyword>
<dbReference type="STRING" id="6669.E9HYW4"/>
<keyword evidence="6" id="KW-0472">Membrane</keyword>
<dbReference type="eggNOG" id="KOG1928">
    <property type="taxonomic scope" value="Eukaryota"/>
</dbReference>
<evidence type="ECO:0000256" key="4">
    <source>
        <dbReference type="ARBA" id="ARBA00022679"/>
    </source>
</evidence>
<dbReference type="InterPro" id="IPR051981">
    <property type="entry name" value="Glycosyltransf_32"/>
</dbReference>
<dbReference type="GO" id="GO:0016758">
    <property type="term" value="F:hexosyltransferase activity"/>
    <property type="evidence" value="ECO:0000318"/>
    <property type="project" value="GO_Central"/>
</dbReference>
<dbReference type="HOGENOM" id="CLU_049512_1_0_1"/>
<dbReference type="InterPro" id="IPR029044">
    <property type="entry name" value="Nucleotide-diphossugar_trans"/>
</dbReference>
<evidence type="ECO:0000256" key="2">
    <source>
        <dbReference type="ARBA" id="ARBA00009003"/>
    </source>
</evidence>
<dbReference type="PhylomeDB" id="E9HYW4"/>
<evidence type="ECO:0000313" key="8">
    <source>
        <dbReference type="EMBL" id="EFX63067.1"/>
    </source>
</evidence>
<sequence>FFIETSGSGSLSYRQSCAVESLALHNQNLTVYVLFVNVQINSSVITLQKLRGKYGNIRLISINLDDYMAGTALEYWYHCIHWKKGPYHVNNLSNGLRLLTLAKYGGYYFDLDFVFVRSLTYYRNFVAAQDNYDVNNGVIHAELKSPIIELAMPNFVDNFSPWVWGHNGPTLIYRVLKNWCNVDNVKSMDSASCRGFNILPRESFFPVHYTDVKELFIQRMENETEAMPDWLTDTVVGVHTWNKISKSQPIYKSARQDYARLVRDNCP</sequence>
<evidence type="ECO:0000313" key="9">
    <source>
        <dbReference type="Proteomes" id="UP000000305"/>
    </source>
</evidence>